<dbReference type="InterPro" id="IPR004938">
    <property type="entry name" value="XG_FTase"/>
</dbReference>
<dbReference type="OrthoDB" id="428346at2759"/>
<sequence length="112" mass="13020">MLESKKINSDGTSGKAPPPFVCIHLDDDYQTKDMYSCEKEQPILGKVPWLFLRYYRAYMAATRERLDIQIMVFNAEDSPFEHIFKQVVNYTLKEKLLLEVDRDAKLPTSSTP</sequence>
<evidence type="ECO:0000256" key="1">
    <source>
        <dbReference type="ARBA" id="ARBA00010481"/>
    </source>
</evidence>
<dbReference type="EMBL" id="NMUH01003101">
    <property type="protein sequence ID" value="MQM03817.1"/>
    <property type="molecule type" value="Genomic_DNA"/>
</dbReference>
<evidence type="ECO:0000256" key="2">
    <source>
        <dbReference type="ARBA" id="ARBA00022676"/>
    </source>
</evidence>
<dbReference type="GO" id="GO:0008107">
    <property type="term" value="F:galactoside 2-alpha-L-fucosyltransferase activity"/>
    <property type="evidence" value="ECO:0007669"/>
    <property type="project" value="InterPro"/>
</dbReference>
<comment type="caution">
    <text evidence="7">The sequence shown here is derived from an EMBL/GenBank/DDBJ whole genome shotgun (WGS) entry which is preliminary data.</text>
</comment>
<evidence type="ECO:0000313" key="8">
    <source>
        <dbReference type="Proteomes" id="UP000652761"/>
    </source>
</evidence>
<evidence type="ECO:0000256" key="3">
    <source>
        <dbReference type="ARBA" id="ARBA00022679"/>
    </source>
</evidence>
<dbReference type="GO" id="GO:0042546">
    <property type="term" value="P:cell wall biogenesis"/>
    <property type="evidence" value="ECO:0007669"/>
    <property type="project" value="InterPro"/>
</dbReference>
<evidence type="ECO:0000256" key="4">
    <source>
        <dbReference type="ARBA" id="ARBA00023180"/>
    </source>
</evidence>
<accession>A0A843W8V2</accession>
<keyword evidence="3 6" id="KW-0808">Transferase</keyword>
<dbReference type="EC" id="2.4.1.-" evidence="6"/>
<gene>
    <name evidence="7" type="ORF">Taro_036604</name>
</gene>
<evidence type="ECO:0000256" key="6">
    <source>
        <dbReference type="RuleBase" id="RU367004"/>
    </source>
</evidence>
<proteinExistence type="inferred from homology"/>
<organism evidence="7 8">
    <name type="scientific">Colocasia esculenta</name>
    <name type="common">Wild taro</name>
    <name type="synonym">Arum esculentum</name>
    <dbReference type="NCBI Taxonomy" id="4460"/>
    <lineage>
        <taxon>Eukaryota</taxon>
        <taxon>Viridiplantae</taxon>
        <taxon>Streptophyta</taxon>
        <taxon>Embryophyta</taxon>
        <taxon>Tracheophyta</taxon>
        <taxon>Spermatophyta</taxon>
        <taxon>Magnoliopsida</taxon>
        <taxon>Liliopsida</taxon>
        <taxon>Araceae</taxon>
        <taxon>Aroideae</taxon>
        <taxon>Colocasieae</taxon>
        <taxon>Colocasia</taxon>
    </lineage>
</organism>
<dbReference type="GO" id="GO:0032580">
    <property type="term" value="C:Golgi cisterna membrane"/>
    <property type="evidence" value="ECO:0007669"/>
    <property type="project" value="UniProtKB-SubCell"/>
</dbReference>
<dbReference type="Proteomes" id="UP000652761">
    <property type="component" value="Unassembled WGS sequence"/>
</dbReference>
<dbReference type="Pfam" id="PF03254">
    <property type="entry name" value="XG_FTase"/>
    <property type="match status" value="1"/>
</dbReference>
<evidence type="ECO:0000256" key="5">
    <source>
        <dbReference type="ARBA" id="ARBA00023316"/>
    </source>
</evidence>
<comment type="similarity">
    <text evidence="1 6">Belongs to the glycosyltransferase 37 family.</text>
</comment>
<reference evidence="7" key="1">
    <citation type="submission" date="2017-07" db="EMBL/GenBank/DDBJ databases">
        <title>Taro Niue Genome Assembly and Annotation.</title>
        <authorList>
            <person name="Atibalentja N."/>
            <person name="Keating K."/>
            <person name="Fields C.J."/>
        </authorList>
    </citation>
    <scope>NUCLEOTIDE SEQUENCE</scope>
    <source>
        <strain evidence="7">Niue_2</strain>
        <tissue evidence="7">Leaf</tissue>
    </source>
</reference>
<name>A0A843W8V2_COLES</name>
<keyword evidence="2 6" id="KW-0328">Glycosyltransferase</keyword>
<keyword evidence="8" id="KW-1185">Reference proteome</keyword>
<dbReference type="GO" id="GO:0009969">
    <property type="term" value="P:xyloglucan biosynthetic process"/>
    <property type="evidence" value="ECO:0007669"/>
    <property type="project" value="TreeGrafter"/>
</dbReference>
<keyword evidence="5 6" id="KW-0961">Cell wall biogenesis/degradation</keyword>
<keyword evidence="4" id="KW-0325">Glycoprotein</keyword>
<comment type="subcellular location">
    <subcellularLocation>
        <location evidence="6">Golgi apparatus</location>
        <location evidence="6">Golgi stack membrane</location>
        <topology evidence="6">Single-pass type II membrane protein</topology>
    </subcellularLocation>
</comment>
<keyword evidence="6" id="KW-0333">Golgi apparatus</keyword>
<dbReference type="GO" id="GO:0071555">
    <property type="term" value="P:cell wall organization"/>
    <property type="evidence" value="ECO:0007669"/>
    <property type="project" value="UniProtKB-UniRule"/>
</dbReference>
<dbReference type="PANTHER" id="PTHR31889:SF2">
    <property type="entry name" value="FUCOSYLTRANSFERASE 3"/>
    <property type="match status" value="1"/>
</dbReference>
<evidence type="ECO:0000313" key="7">
    <source>
        <dbReference type="EMBL" id="MQM03817.1"/>
    </source>
</evidence>
<protein>
    <recommendedName>
        <fullName evidence="6">Fucosyltransferase</fullName>
        <ecNumber evidence="6">2.4.1.-</ecNumber>
    </recommendedName>
</protein>
<dbReference type="PANTHER" id="PTHR31889">
    <property type="entry name" value="FUCOSYLTRANSFERASE 2-RELATED"/>
    <property type="match status" value="1"/>
</dbReference>
<comment type="function">
    <text evidence="6">May be involved in cell wall biosynthesis.</text>
</comment>
<dbReference type="AlphaFoldDB" id="A0A843W8V2"/>